<dbReference type="PANTHER" id="PTHR41339:SF1">
    <property type="entry name" value="SECRETED PROTEIN"/>
    <property type="match status" value="1"/>
</dbReference>
<name>A0A511T112_MYXFU</name>
<reference evidence="3 6" key="2">
    <citation type="submission" date="2019-07" db="EMBL/GenBank/DDBJ databases">
        <title>Whole genome shotgun sequence of Myxococcus fulvus NBRC 100333.</title>
        <authorList>
            <person name="Hosoyama A."/>
            <person name="Uohara A."/>
            <person name="Ohji S."/>
            <person name="Ichikawa N."/>
        </authorList>
    </citation>
    <scope>NUCLEOTIDE SEQUENCE [LARGE SCALE GENOMIC DNA]</scope>
    <source>
        <strain evidence="3 6">NBRC 100333</strain>
    </source>
</reference>
<dbReference type="EMBL" id="BJXR01000025">
    <property type="protein sequence ID" value="GEN07834.1"/>
    <property type="molecule type" value="Genomic_DNA"/>
</dbReference>
<gene>
    <name evidence="3" type="ORF">MFU01_28710</name>
    <name evidence="4" type="ORF">SAMN05443572_101140</name>
</gene>
<evidence type="ECO:0000313" key="4">
    <source>
        <dbReference type="EMBL" id="SES78351.1"/>
    </source>
</evidence>
<dbReference type="PROSITE" id="PS51257">
    <property type="entry name" value="PROKAR_LIPOPROTEIN"/>
    <property type="match status" value="1"/>
</dbReference>
<dbReference type="STRING" id="1334629.MFUL124B02_01595"/>
<accession>A0A511T112</accession>
<dbReference type="PANTHER" id="PTHR41339">
    <property type="entry name" value="LIPL48"/>
    <property type="match status" value="1"/>
</dbReference>
<feature type="compositionally biased region" description="Pro residues" evidence="1">
    <location>
        <begin position="29"/>
        <end position="38"/>
    </location>
</feature>
<dbReference type="InterPro" id="IPR012334">
    <property type="entry name" value="Pectin_lyas_fold"/>
</dbReference>
<evidence type="ECO:0000313" key="6">
    <source>
        <dbReference type="Proteomes" id="UP000321514"/>
    </source>
</evidence>
<dbReference type="EMBL" id="FOIB01000001">
    <property type="protein sequence ID" value="SES78351.1"/>
    <property type="molecule type" value="Genomic_DNA"/>
</dbReference>
<feature type="region of interest" description="Disordered" evidence="1">
    <location>
        <begin position="20"/>
        <end position="43"/>
    </location>
</feature>
<evidence type="ECO:0000313" key="5">
    <source>
        <dbReference type="Proteomes" id="UP000183760"/>
    </source>
</evidence>
<feature type="chain" id="PRO_5022925896" description="Lipoprotein" evidence="2">
    <location>
        <begin position="19"/>
        <end position="460"/>
    </location>
</feature>
<sequence length="460" mass="48387">MKRLFASLFIMSSLVVGAAGCGDDDKDPPPTNPDPNPTNPETVEVSQDITADTTWKAGNTYVLKKYVFVNSGTLNIEAGATVKGENGSALIITRNARINAVGTADKPIVFTSSQPVGQREAGNWGGVVLLGKARLNVSGGETTVEGFFATSGNEQTKYGGQDDAHNCGTLKYARIEFAGFELAPNNELNGLTVGGCGSATDIDYVQVHLGLDDGIEMFGGTAPLKHIVITQADDDALDYDLGYTGKVQFLVVQQSPRVGDRAIEASSHKTTPTQEPISAPEIWNASFIGSNADPGGNPSQEGLVFNTGAGIRLRNAVVAYFKDQAVDVDGEASAALFNEAGDSRLSIRNTFFFDNANLTDTIPFAPNPKVEGGVTVDPDVSRFNEAEKILVAANGVKVQDPQLTDATNLTAPNFLPKAGSPLLNPDNAATPGAGFDTSARFVGAFGTTNWMAGWTAFPQN</sequence>
<dbReference type="AlphaFoldDB" id="A0A511T112"/>
<evidence type="ECO:0000256" key="1">
    <source>
        <dbReference type="SAM" id="MobiDB-lite"/>
    </source>
</evidence>
<comment type="caution">
    <text evidence="3">The sequence shown here is derived from an EMBL/GenBank/DDBJ whole genome shotgun (WGS) entry which is preliminary data.</text>
</comment>
<reference evidence="4 5" key="1">
    <citation type="submission" date="2016-10" db="EMBL/GenBank/DDBJ databases">
        <authorList>
            <person name="Varghese N."/>
            <person name="Submissions S."/>
        </authorList>
    </citation>
    <scope>NUCLEOTIDE SEQUENCE [LARGE SCALE GENOMIC DNA]</scope>
    <source>
        <strain evidence="4 5">DSM 16525</strain>
    </source>
</reference>
<protein>
    <recommendedName>
        <fullName evidence="7">Lipoprotein</fullName>
    </recommendedName>
</protein>
<dbReference type="Proteomes" id="UP000183760">
    <property type="component" value="Unassembled WGS sequence"/>
</dbReference>
<keyword evidence="5" id="KW-1185">Reference proteome</keyword>
<evidence type="ECO:0000313" key="3">
    <source>
        <dbReference type="EMBL" id="GEN07834.1"/>
    </source>
</evidence>
<feature type="signal peptide" evidence="2">
    <location>
        <begin position="1"/>
        <end position="18"/>
    </location>
</feature>
<evidence type="ECO:0008006" key="7">
    <source>
        <dbReference type="Google" id="ProtNLM"/>
    </source>
</evidence>
<dbReference type="Gene3D" id="2.160.20.10">
    <property type="entry name" value="Single-stranded right-handed beta-helix, Pectin lyase-like"/>
    <property type="match status" value="1"/>
</dbReference>
<dbReference type="RefSeq" id="WP_074948343.1">
    <property type="nucleotide sequence ID" value="NZ_BJXR01000025.1"/>
</dbReference>
<keyword evidence="2" id="KW-0732">Signal</keyword>
<proteinExistence type="predicted"/>
<dbReference type="OrthoDB" id="237393at2"/>
<dbReference type="Proteomes" id="UP000321514">
    <property type="component" value="Unassembled WGS sequence"/>
</dbReference>
<organism evidence="3 6">
    <name type="scientific">Myxococcus fulvus</name>
    <dbReference type="NCBI Taxonomy" id="33"/>
    <lineage>
        <taxon>Bacteria</taxon>
        <taxon>Pseudomonadati</taxon>
        <taxon>Myxococcota</taxon>
        <taxon>Myxococcia</taxon>
        <taxon>Myxococcales</taxon>
        <taxon>Cystobacterineae</taxon>
        <taxon>Myxococcaceae</taxon>
        <taxon>Myxococcus</taxon>
    </lineage>
</organism>
<evidence type="ECO:0000256" key="2">
    <source>
        <dbReference type="SAM" id="SignalP"/>
    </source>
</evidence>